<reference evidence="2 4" key="1">
    <citation type="submission" date="2018-03" db="EMBL/GenBank/DDBJ databases">
        <title>Genomic Encyclopedia of Archaeal and Bacterial Type Strains, Phase II (KMG-II): from individual species to whole genera.</title>
        <authorList>
            <person name="Goeker M."/>
        </authorList>
    </citation>
    <scope>NUCLEOTIDE SEQUENCE [LARGE SCALE GENOMIC DNA]</scope>
    <source>
        <strain evidence="2 4">DSM 21548</strain>
    </source>
</reference>
<keyword evidence="5" id="KW-1185">Reference proteome</keyword>
<dbReference type="EMBL" id="RZGY01000001">
    <property type="protein sequence ID" value="RUQ87230.1"/>
    <property type="molecule type" value="Genomic_DNA"/>
</dbReference>
<keyword evidence="1" id="KW-0812">Transmembrane</keyword>
<dbReference type="EMBL" id="PYAU01000001">
    <property type="protein sequence ID" value="PSL38230.1"/>
    <property type="molecule type" value="Genomic_DNA"/>
</dbReference>
<evidence type="ECO:0000313" key="2">
    <source>
        <dbReference type="EMBL" id="PSL38230.1"/>
    </source>
</evidence>
<name>A0A2P8GW83_9MICO</name>
<dbReference type="RefSeq" id="WP_106563274.1">
    <property type="nucleotide sequence ID" value="NZ_PYAU01000001.1"/>
</dbReference>
<proteinExistence type="predicted"/>
<dbReference type="OrthoDB" id="9804442at2"/>
<keyword evidence="1" id="KW-0472">Membrane</keyword>
<protein>
    <submittedName>
        <fullName evidence="2">Uncharacterized protein</fullName>
    </submittedName>
</protein>
<dbReference type="Proteomes" id="UP000268291">
    <property type="component" value="Unassembled WGS sequence"/>
</dbReference>
<keyword evidence="1" id="KW-1133">Transmembrane helix</keyword>
<evidence type="ECO:0000256" key="1">
    <source>
        <dbReference type="SAM" id="Phobius"/>
    </source>
</evidence>
<dbReference type="AlphaFoldDB" id="A0A2P8GW83"/>
<gene>
    <name evidence="2" type="ORF">CLV49_1847</name>
    <name evidence="3" type="ORF">ELQ93_09985</name>
</gene>
<organism evidence="2 4">
    <name type="scientific">Labedella gwakjiensis</name>
    <dbReference type="NCBI Taxonomy" id="390269"/>
    <lineage>
        <taxon>Bacteria</taxon>
        <taxon>Bacillati</taxon>
        <taxon>Actinomycetota</taxon>
        <taxon>Actinomycetes</taxon>
        <taxon>Micrococcales</taxon>
        <taxon>Microbacteriaceae</taxon>
        <taxon>Labedella</taxon>
    </lineage>
</organism>
<evidence type="ECO:0000313" key="5">
    <source>
        <dbReference type="Proteomes" id="UP000268291"/>
    </source>
</evidence>
<comment type="caution">
    <text evidence="2">The sequence shown here is derived from an EMBL/GenBank/DDBJ whole genome shotgun (WGS) entry which is preliminary data.</text>
</comment>
<sequence>MSTSLGELFPGEQEVDAPSAKPRRALGQSIFTVVLVLVGSILAGVVGSIGVGIVANLFGVGLDARYCDLETATTCSSVSVPAINDATGAGLPSSAVVAESSWVGTGTSAALDALVEAPEPRWTPPASAYEECGAIQPCSGAVPDSFADRGIEVTAELVPRLDLGDGTQRLVFLGEDGDGREWVAVAFRLVG</sequence>
<feature type="transmembrane region" description="Helical" evidence="1">
    <location>
        <begin position="30"/>
        <end position="58"/>
    </location>
</feature>
<reference evidence="3 5" key="2">
    <citation type="submission" date="2018-12" db="EMBL/GenBank/DDBJ databases">
        <authorList>
            <person name="hu s."/>
            <person name="Xu Y."/>
            <person name="Xu B."/>
            <person name="Li F."/>
        </authorList>
    </citation>
    <scope>NUCLEOTIDE SEQUENCE [LARGE SCALE GENOMIC DNA]</scope>
    <source>
        <strain evidence="3 5">KSW2-17</strain>
    </source>
</reference>
<evidence type="ECO:0000313" key="4">
    <source>
        <dbReference type="Proteomes" id="UP000241203"/>
    </source>
</evidence>
<dbReference type="Proteomes" id="UP000241203">
    <property type="component" value="Unassembled WGS sequence"/>
</dbReference>
<evidence type="ECO:0000313" key="3">
    <source>
        <dbReference type="EMBL" id="RUQ87230.1"/>
    </source>
</evidence>
<accession>A0A2P8GW83</accession>